<dbReference type="Proteomes" id="UP000034228">
    <property type="component" value="Unassembled WGS sequence"/>
</dbReference>
<dbReference type="GO" id="GO:0030288">
    <property type="term" value="C:outer membrane-bounded periplasmic space"/>
    <property type="evidence" value="ECO:0007669"/>
    <property type="project" value="TreeGrafter"/>
</dbReference>
<dbReference type="Pfam" id="PF25917">
    <property type="entry name" value="BSH_RND"/>
    <property type="match status" value="1"/>
</dbReference>
<evidence type="ECO:0000313" key="8">
    <source>
        <dbReference type="Proteomes" id="UP000034228"/>
    </source>
</evidence>
<dbReference type="GO" id="GO:0015679">
    <property type="term" value="P:plasma membrane copper ion transport"/>
    <property type="evidence" value="ECO:0007669"/>
    <property type="project" value="TreeGrafter"/>
</dbReference>
<evidence type="ECO:0000256" key="1">
    <source>
        <dbReference type="ARBA" id="ARBA00009477"/>
    </source>
</evidence>
<accession>A0A0M2V3L7</accession>
<dbReference type="Gene3D" id="2.40.420.20">
    <property type="match status" value="1"/>
</dbReference>
<name>A0A0M2V3L7_9GAMM</name>
<evidence type="ECO:0000313" key="7">
    <source>
        <dbReference type="EMBL" id="KKO45452.1"/>
    </source>
</evidence>
<dbReference type="OrthoDB" id="9768185at2"/>
<dbReference type="InterPro" id="IPR058625">
    <property type="entry name" value="MdtA-like_BSH"/>
</dbReference>
<dbReference type="GO" id="GO:0046914">
    <property type="term" value="F:transition metal ion binding"/>
    <property type="evidence" value="ECO:0007669"/>
    <property type="project" value="TreeGrafter"/>
</dbReference>
<reference evidence="7 8" key="1">
    <citation type="submission" date="2015-03" db="EMBL/GenBank/DDBJ databases">
        <title>Draft genome sequences of two protease-producing strains of Arsukibacterium isolated from two cold and alkaline environments.</title>
        <authorList>
            <person name="Lylloff J.E."/>
            <person name="Skov L.B."/>
            <person name="Jepsen M."/>
            <person name="Hallin P.F."/>
            <person name="Sorensen S.J."/>
            <person name="Stougaard P."/>
            <person name="Glaring M.A."/>
        </authorList>
    </citation>
    <scope>NUCLEOTIDE SEQUENCE [LARGE SCALE GENOMIC DNA]</scope>
    <source>
        <strain evidence="7 8">GCM72</strain>
    </source>
</reference>
<feature type="chain" id="PRO_5005644229" evidence="3">
    <location>
        <begin position="24"/>
        <end position="416"/>
    </location>
</feature>
<keyword evidence="3" id="KW-0732">Signal</keyword>
<feature type="domain" description="CzcB N-terminal" evidence="5">
    <location>
        <begin position="50"/>
        <end position="141"/>
    </location>
</feature>
<dbReference type="InterPro" id="IPR011053">
    <property type="entry name" value="Single_hybrid_motif"/>
</dbReference>
<organism evidence="7 8">
    <name type="scientific">Arsukibacterium ikkense</name>
    <dbReference type="NCBI Taxonomy" id="336831"/>
    <lineage>
        <taxon>Bacteria</taxon>
        <taxon>Pseudomonadati</taxon>
        <taxon>Pseudomonadota</taxon>
        <taxon>Gammaproteobacteria</taxon>
        <taxon>Chromatiales</taxon>
        <taxon>Chromatiaceae</taxon>
        <taxon>Arsukibacterium</taxon>
    </lineage>
</organism>
<dbReference type="Pfam" id="PF25971">
    <property type="entry name" value="CzcB_N"/>
    <property type="match status" value="1"/>
</dbReference>
<dbReference type="RefSeq" id="WP_046557626.1">
    <property type="nucleotide sequence ID" value="NZ_LAHO01000009.1"/>
</dbReference>
<comment type="caution">
    <text evidence="7">The sequence shown here is derived from an EMBL/GenBank/DDBJ whole genome shotgun (WGS) entry which is preliminary data.</text>
</comment>
<evidence type="ECO:0000259" key="4">
    <source>
        <dbReference type="Pfam" id="PF25917"/>
    </source>
</evidence>
<feature type="domain" description="CzcB-like C-terminal circularly permuted SH3-like" evidence="6">
    <location>
        <begin position="344"/>
        <end position="404"/>
    </location>
</feature>
<dbReference type="EMBL" id="LAHO01000009">
    <property type="protein sequence ID" value="KKO45452.1"/>
    <property type="molecule type" value="Genomic_DNA"/>
</dbReference>
<dbReference type="SUPFAM" id="SSF51230">
    <property type="entry name" value="Single hybrid motif"/>
    <property type="match status" value="1"/>
</dbReference>
<comment type="similarity">
    <text evidence="1">Belongs to the membrane fusion protein (MFP) (TC 8.A.1) family.</text>
</comment>
<dbReference type="AlphaFoldDB" id="A0A0M2V3L7"/>
<sequence>MKNNSTFSSISLALLLNIGMATSAFLPATIMAASAPAAEQAEPEKGPHGGRMLRDNEFALELAIFETGVPPEFRVWVTDGGKAVDPTTVDLNIKLTRLGDGVDDINFVAQGDLLRGDMQIFEPHSFVVTITAKQQGKSYRWQYDNFEGRTTIEQAVAEAMDIQTDVAGPATLHQTIPAYGTLALPAGAERTIAARFDGEITKLHVALGDTVKTSQTLLTIESNESLQPYQVKAPLTGVVTQQFAGNGEQTAGRALLTISDLSHYVAKLAVYPNDYQKVRLGSPVNLKVEGLDNKYSGSIAFVEPQVRDDQARIVWVMLPNSQNEFTAGSFVTAQIEVATIDVPLAVKRTGLQAFRDFTVVYAKIGEQYEVRMLELGRNDGEWIEVLGGLKPGTEYVSQNSFILKADIEKSGASHDH</sequence>
<proteinExistence type="inferred from homology"/>
<dbReference type="PANTHER" id="PTHR30097">
    <property type="entry name" value="CATION EFFLUX SYSTEM PROTEIN CUSB"/>
    <property type="match status" value="1"/>
</dbReference>
<feature type="signal peptide" evidence="3">
    <location>
        <begin position="1"/>
        <end position="23"/>
    </location>
</feature>
<dbReference type="Gene3D" id="2.40.50.100">
    <property type="match status" value="1"/>
</dbReference>
<dbReference type="GO" id="GO:0060003">
    <property type="term" value="P:copper ion export"/>
    <property type="evidence" value="ECO:0007669"/>
    <property type="project" value="TreeGrafter"/>
</dbReference>
<evidence type="ECO:0000256" key="3">
    <source>
        <dbReference type="SAM" id="SignalP"/>
    </source>
</evidence>
<dbReference type="STRING" id="336831.WG68_10415"/>
<dbReference type="InterPro" id="IPR051909">
    <property type="entry name" value="MFP_Cation_Efflux"/>
</dbReference>
<keyword evidence="8" id="KW-1185">Reference proteome</keyword>
<dbReference type="InterPro" id="IPR058649">
    <property type="entry name" value="CzcB_C"/>
</dbReference>
<evidence type="ECO:0000259" key="6">
    <source>
        <dbReference type="Pfam" id="PF25975"/>
    </source>
</evidence>
<dbReference type="Pfam" id="PF25975">
    <property type="entry name" value="CzcB_C"/>
    <property type="match status" value="1"/>
</dbReference>
<protein>
    <submittedName>
        <fullName evidence="7">Secretion protein HlyD</fullName>
    </submittedName>
</protein>
<dbReference type="PATRIC" id="fig|336831.14.peg.965"/>
<dbReference type="PANTHER" id="PTHR30097:SF4">
    <property type="entry name" value="SLR6042 PROTEIN"/>
    <property type="match status" value="1"/>
</dbReference>
<gene>
    <name evidence="7" type="ORF">WG68_10415</name>
</gene>
<dbReference type="InterPro" id="IPR058646">
    <property type="entry name" value="CzcB_N"/>
</dbReference>
<evidence type="ECO:0000256" key="2">
    <source>
        <dbReference type="ARBA" id="ARBA00022448"/>
    </source>
</evidence>
<feature type="domain" description="Multidrug resistance protein MdtA-like barrel-sandwich hybrid" evidence="4">
    <location>
        <begin position="191"/>
        <end position="248"/>
    </location>
</feature>
<keyword evidence="2" id="KW-0813">Transport</keyword>
<evidence type="ECO:0000259" key="5">
    <source>
        <dbReference type="Pfam" id="PF25971"/>
    </source>
</evidence>